<dbReference type="GO" id="GO:0016491">
    <property type="term" value="F:oxidoreductase activity"/>
    <property type="evidence" value="ECO:0007669"/>
    <property type="project" value="UniProtKB-KW"/>
</dbReference>
<keyword evidence="3" id="KW-0560">Oxidoreductase</keyword>
<feature type="domain" description="NmrA-like" evidence="4">
    <location>
        <begin position="4"/>
        <end position="270"/>
    </location>
</feature>
<evidence type="ECO:0000313" key="5">
    <source>
        <dbReference type="EMBL" id="CAJ2505584.1"/>
    </source>
</evidence>
<evidence type="ECO:0000256" key="2">
    <source>
        <dbReference type="ARBA" id="ARBA00022857"/>
    </source>
</evidence>
<name>A0AAI8VII9_9PEZI</name>
<dbReference type="EMBL" id="CAUWAG010000007">
    <property type="protein sequence ID" value="CAJ2505584.1"/>
    <property type="molecule type" value="Genomic_DNA"/>
</dbReference>
<dbReference type="InterPro" id="IPR051164">
    <property type="entry name" value="NmrA-like_oxidored"/>
</dbReference>
<dbReference type="GO" id="GO:0005634">
    <property type="term" value="C:nucleus"/>
    <property type="evidence" value="ECO:0007669"/>
    <property type="project" value="TreeGrafter"/>
</dbReference>
<evidence type="ECO:0000313" key="6">
    <source>
        <dbReference type="Proteomes" id="UP001295740"/>
    </source>
</evidence>
<evidence type="ECO:0000256" key="3">
    <source>
        <dbReference type="ARBA" id="ARBA00023002"/>
    </source>
</evidence>
<proteinExistence type="inferred from homology"/>
<dbReference type="InterPro" id="IPR008030">
    <property type="entry name" value="NmrA-like"/>
</dbReference>
<dbReference type="InterPro" id="IPR036291">
    <property type="entry name" value="NAD(P)-bd_dom_sf"/>
</dbReference>
<accession>A0AAI8VII9</accession>
<dbReference type="Pfam" id="PF05368">
    <property type="entry name" value="NmrA"/>
    <property type="match status" value="1"/>
</dbReference>
<comment type="similarity">
    <text evidence="1">Belongs to the NmrA-type oxidoreductase family.</text>
</comment>
<protein>
    <submittedName>
        <fullName evidence="5">Uu.00g129780.m01.CDS01</fullName>
    </submittedName>
</protein>
<dbReference type="SUPFAM" id="SSF51735">
    <property type="entry name" value="NAD(P)-binding Rossmann-fold domains"/>
    <property type="match status" value="1"/>
</dbReference>
<dbReference type="Gene3D" id="3.40.50.720">
    <property type="entry name" value="NAD(P)-binding Rossmann-like Domain"/>
    <property type="match status" value="1"/>
</dbReference>
<dbReference type="PANTHER" id="PTHR42748">
    <property type="entry name" value="NITROGEN METABOLITE REPRESSION PROTEIN NMRA FAMILY MEMBER"/>
    <property type="match status" value="1"/>
</dbReference>
<sequence>MAPTIFVTAATGTIGNAVAHDLIKAGCAVNTTTRNPESQAAKGLATAGVNVLTGDWDNEEVLKQAMLGCDGLFMNLMPDLADLTSDLKQGRRILAIAKAAGVKHAIYSTSVGANYQGTLPYSSPGGLFSTLLNTKKTLEGEVRNAGFDSYTIFRPGGFMANWVVPKVDFIFAGFAKTGINTTGMKPDSLLSSIDEHDVAAFAIAAFKDPARFDKQEIELSSELQTVEEVLRELSEATGRELKAVYLTDEEIAARVGKDLMLESQLNANAMVKLIDMAKVKKWGIPLTSFKQWLEREKNQVEKTYNHK</sequence>
<dbReference type="PANTHER" id="PTHR42748:SF30">
    <property type="entry name" value="NMRA-LIKE DOMAIN-CONTAINING PROTEIN"/>
    <property type="match status" value="1"/>
</dbReference>
<gene>
    <name evidence="5" type="ORF">KHLLAP_LOCUS6052</name>
</gene>
<evidence type="ECO:0000256" key="1">
    <source>
        <dbReference type="ARBA" id="ARBA00006328"/>
    </source>
</evidence>
<organism evidence="5 6">
    <name type="scientific">Anthostomella pinea</name>
    <dbReference type="NCBI Taxonomy" id="933095"/>
    <lineage>
        <taxon>Eukaryota</taxon>
        <taxon>Fungi</taxon>
        <taxon>Dikarya</taxon>
        <taxon>Ascomycota</taxon>
        <taxon>Pezizomycotina</taxon>
        <taxon>Sordariomycetes</taxon>
        <taxon>Xylariomycetidae</taxon>
        <taxon>Xylariales</taxon>
        <taxon>Xylariaceae</taxon>
        <taxon>Anthostomella</taxon>
    </lineage>
</organism>
<dbReference type="Proteomes" id="UP001295740">
    <property type="component" value="Unassembled WGS sequence"/>
</dbReference>
<dbReference type="AlphaFoldDB" id="A0AAI8VII9"/>
<keyword evidence="2" id="KW-0521">NADP</keyword>
<keyword evidence="6" id="KW-1185">Reference proteome</keyword>
<evidence type="ECO:0000259" key="4">
    <source>
        <dbReference type="Pfam" id="PF05368"/>
    </source>
</evidence>
<reference evidence="5" key="1">
    <citation type="submission" date="2023-10" db="EMBL/GenBank/DDBJ databases">
        <authorList>
            <person name="Hackl T."/>
        </authorList>
    </citation>
    <scope>NUCLEOTIDE SEQUENCE</scope>
</reference>
<comment type="caution">
    <text evidence="5">The sequence shown here is derived from an EMBL/GenBank/DDBJ whole genome shotgun (WGS) entry which is preliminary data.</text>
</comment>